<evidence type="ECO:0000313" key="2">
    <source>
        <dbReference type="Proteomes" id="UP000604046"/>
    </source>
</evidence>
<name>A0A812U562_9DINO</name>
<keyword evidence="2" id="KW-1185">Reference proteome</keyword>
<comment type="caution">
    <text evidence="1">The sequence shown here is derived from an EMBL/GenBank/DDBJ whole genome shotgun (WGS) entry which is preliminary data.</text>
</comment>
<reference evidence="1" key="1">
    <citation type="submission" date="2021-02" db="EMBL/GenBank/DDBJ databases">
        <authorList>
            <person name="Dougan E. K."/>
            <person name="Rhodes N."/>
            <person name="Thang M."/>
            <person name="Chan C."/>
        </authorList>
    </citation>
    <scope>NUCLEOTIDE SEQUENCE</scope>
</reference>
<evidence type="ECO:0008006" key="3">
    <source>
        <dbReference type="Google" id="ProtNLM"/>
    </source>
</evidence>
<gene>
    <name evidence="1" type="ORF">SNAT2548_LOCUS31748</name>
</gene>
<protein>
    <recommendedName>
        <fullName evidence="3">Fe2OG dioxygenase domain-containing protein</fullName>
    </recommendedName>
</protein>
<dbReference type="Gene3D" id="2.60.120.620">
    <property type="entry name" value="q2cbj1_9rhob like domain"/>
    <property type="match status" value="1"/>
</dbReference>
<accession>A0A812U562</accession>
<dbReference type="Proteomes" id="UP000604046">
    <property type="component" value="Unassembled WGS sequence"/>
</dbReference>
<dbReference type="OrthoDB" id="10331135at2759"/>
<sequence length="439" mass="48386">MKRPSQSARLRKDGASSKAIVAVLRGIPKGETRTKMEVFRKVLQELDRGDEGIDTGIRAQLGSQLIAVVNKRVRGWHRVVSSDGGLWDAKEQLALLQAEGARPRPGEAVRRWAKRCKATLVGTYRASSGRVALARHDPRVDKWRPEEVEPLRNKAVLKERLVLSGGKLFHHPDMHKPQPPAFCCKTMSRAKPCRTLTAALKRVRPRLQHALANAQFAELTRKGAVCIRNVLQSQECSQLLHFAAGANFSDVRRLDGEAGRGGAYHFCDGSAPLLVEAIRTSLYESILAHSPSLAQRYGRTLADLEKRCRAAGQLQAKLLFLGPSLLLLCQPVLRRRCATIFLAFGEGGVNLAHQDPYGSLFFPYQAVLMLSRRGQDFNGGEFFVKNMKSGQVVEVAASEGDVTVFAANSAAVQGSDFKHGVREVHGNRFSVGIVFNLRK</sequence>
<proteinExistence type="predicted"/>
<dbReference type="InterPro" id="IPR018655">
    <property type="entry name" value="DUF2086"/>
</dbReference>
<organism evidence="1 2">
    <name type="scientific">Symbiodinium natans</name>
    <dbReference type="NCBI Taxonomy" id="878477"/>
    <lineage>
        <taxon>Eukaryota</taxon>
        <taxon>Sar</taxon>
        <taxon>Alveolata</taxon>
        <taxon>Dinophyceae</taxon>
        <taxon>Suessiales</taxon>
        <taxon>Symbiodiniaceae</taxon>
        <taxon>Symbiodinium</taxon>
    </lineage>
</organism>
<dbReference type="AlphaFoldDB" id="A0A812U562"/>
<evidence type="ECO:0000313" key="1">
    <source>
        <dbReference type="EMBL" id="CAE7562286.1"/>
    </source>
</evidence>
<dbReference type="EMBL" id="CAJNDS010002674">
    <property type="protein sequence ID" value="CAE7562286.1"/>
    <property type="molecule type" value="Genomic_DNA"/>
</dbReference>
<dbReference type="Pfam" id="PF09859">
    <property type="entry name" value="Oxygenase-NA"/>
    <property type="match status" value="1"/>
</dbReference>